<comment type="caution">
    <text evidence="3">The sequence shown here is derived from an EMBL/GenBank/DDBJ whole genome shotgun (WGS) entry which is preliminary data.</text>
</comment>
<dbReference type="InterPro" id="IPR019406">
    <property type="entry name" value="APLF_PBZ"/>
</dbReference>
<dbReference type="AlphaFoldDB" id="A0A9Q1I7Y1"/>
<dbReference type="OrthoDB" id="10256774at2759"/>
<dbReference type="GO" id="GO:0008408">
    <property type="term" value="F:3'-5' exonuclease activity"/>
    <property type="evidence" value="ECO:0007669"/>
    <property type="project" value="InterPro"/>
</dbReference>
<evidence type="ECO:0000256" key="1">
    <source>
        <dbReference type="SAM" id="MobiDB-lite"/>
    </source>
</evidence>
<proteinExistence type="predicted"/>
<dbReference type="PANTHER" id="PTHR21315">
    <property type="entry name" value="APRATAXIN AND PNK-LIKE FACTOR-RELATED"/>
    <property type="match status" value="1"/>
</dbReference>
<organism evidence="3 4">
    <name type="scientific">Conger conger</name>
    <name type="common">Conger eel</name>
    <name type="synonym">Muraena conger</name>
    <dbReference type="NCBI Taxonomy" id="82655"/>
    <lineage>
        <taxon>Eukaryota</taxon>
        <taxon>Metazoa</taxon>
        <taxon>Chordata</taxon>
        <taxon>Craniata</taxon>
        <taxon>Vertebrata</taxon>
        <taxon>Euteleostomi</taxon>
        <taxon>Actinopterygii</taxon>
        <taxon>Neopterygii</taxon>
        <taxon>Teleostei</taxon>
        <taxon>Anguilliformes</taxon>
        <taxon>Congridae</taxon>
        <taxon>Conger</taxon>
    </lineage>
</organism>
<feature type="domain" description="PBZ-type" evidence="2">
    <location>
        <begin position="14"/>
        <end position="38"/>
    </location>
</feature>
<evidence type="ECO:0000313" key="4">
    <source>
        <dbReference type="Proteomes" id="UP001152803"/>
    </source>
</evidence>
<name>A0A9Q1I7Y1_CONCO</name>
<dbReference type="Pfam" id="PF10283">
    <property type="entry name" value="zf-CCHH"/>
    <property type="match status" value="1"/>
</dbReference>
<dbReference type="GO" id="GO:0035861">
    <property type="term" value="C:site of double-strand break"/>
    <property type="evidence" value="ECO:0007669"/>
    <property type="project" value="TreeGrafter"/>
</dbReference>
<accession>A0A9Q1I7Y1</accession>
<evidence type="ECO:0000313" key="3">
    <source>
        <dbReference type="EMBL" id="KAJ8285061.1"/>
    </source>
</evidence>
<dbReference type="GO" id="GO:0003906">
    <property type="term" value="F:DNA-(apurinic or apyrimidinic site) endonuclease activity"/>
    <property type="evidence" value="ECO:0007669"/>
    <property type="project" value="InterPro"/>
</dbReference>
<feature type="region of interest" description="Disordered" evidence="1">
    <location>
        <begin position="1"/>
        <end position="86"/>
    </location>
</feature>
<dbReference type="GO" id="GO:0005634">
    <property type="term" value="C:nucleus"/>
    <property type="evidence" value="ECO:0007669"/>
    <property type="project" value="TreeGrafter"/>
</dbReference>
<protein>
    <recommendedName>
        <fullName evidence="2">PBZ-type domain-containing protein</fullName>
    </recommendedName>
</protein>
<reference evidence="3" key="1">
    <citation type="journal article" date="2023" name="Science">
        <title>Genome structures resolve the early diversification of teleost fishes.</title>
        <authorList>
            <person name="Parey E."/>
            <person name="Louis A."/>
            <person name="Montfort J."/>
            <person name="Bouchez O."/>
            <person name="Roques C."/>
            <person name="Iampietro C."/>
            <person name="Lluch J."/>
            <person name="Castinel A."/>
            <person name="Donnadieu C."/>
            <person name="Desvignes T."/>
            <person name="Floi Bucao C."/>
            <person name="Jouanno E."/>
            <person name="Wen M."/>
            <person name="Mejri S."/>
            <person name="Dirks R."/>
            <person name="Jansen H."/>
            <person name="Henkel C."/>
            <person name="Chen W.J."/>
            <person name="Zahm M."/>
            <person name="Cabau C."/>
            <person name="Klopp C."/>
            <person name="Thompson A.W."/>
            <person name="Robinson-Rechavi M."/>
            <person name="Braasch I."/>
            <person name="Lecointre G."/>
            <person name="Bobe J."/>
            <person name="Postlethwait J.H."/>
            <person name="Berthelot C."/>
            <person name="Roest Crollius H."/>
            <person name="Guiguen Y."/>
        </authorList>
    </citation>
    <scope>NUCLEOTIDE SEQUENCE</scope>
    <source>
        <strain evidence="3">Concon-B</strain>
    </source>
</reference>
<sequence>MTRRRRGREDDDERPECPYGTACYRKNPLHRKEYKHTQNPGKRAGPDEEEEGEEEDWDDDSFINDDSGDEGSDYVPPESEDEDVQRLKKEAQAFLRKKR</sequence>
<dbReference type="Proteomes" id="UP001152803">
    <property type="component" value="Unassembled WGS sequence"/>
</dbReference>
<feature type="compositionally biased region" description="Acidic residues" evidence="1">
    <location>
        <begin position="47"/>
        <end position="83"/>
    </location>
</feature>
<evidence type="ECO:0000259" key="2">
    <source>
        <dbReference type="Pfam" id="PF10283"/>
    </source>
</evidence>
<gene>
    <name evidence="3" type="ORF">COCON_G00039110</name>
</gene>
<dbReference type="PANTHER" id="PTHR21315:SF2">
    <property type="entry name" value="APRATAXIN AND PNK-LIKE FACTOR"/>
    <property type="match status" value="1"/>
</dbReference>
<dbReference type="InterPro" id="IPR039253">
    <property type="entry name" value="APLF"/>
</dbReference>
<keyword evidence="4" id="KW-1185">Reference proteome</keyword>
<dbReference type="EMBL" id="JAFJMO010000002">
    <property type="protein sequence ID" value="KAJ8285061.1"/>
    <property type="molecule type" value="Genomic_DNA"/>
</dbReference>
<dbReference type="GO" id="GO:0006302">
    <property type="term" value="P:double-strand break repair"/>
    <property type="evidence" value="ECO:0007669"/>
    <property type="project" value="InterPro"/>
</dbReference>